<dbReference type="CDD" id="cd18622">
    <property type="entry name" value="GH32_Inu-like"/>
    <property type="match status" value="1"/>
</dbReference>
<evidence type="ECO:0000313" key="5">
    <source>
        <dbReference type="EMBL" id="MBC8542183.1"/>
    </source>
</evidence>
<comment type="similarity">
    <text evidence="1">Belongs to the glycosyl hydrolase 32 family.</text>
</comment>
<keyword evidence="6" id="KW-1185">Reference proteome</keyword>
<evidence type="ECO:0000259" key="4">
    <source>
        <dbReference type="Pfam" id="PF00251"/>
    </source>
</evidence>
<feature type="domain" description="Glycosyl hydrolase family 32 N-terminal" evidence="4">
    <location>
        <begin position="96"/>
        <end position="371"/>
    </location>
</feature>
<keyword evidence="2 5" id="KW-0378">Hydrolase</keyword>
<sequence>MDRTIQIIKKYLWFPIYTGAKQTVIELWSQGEKVAEFKIGVPEDGIPEPDYWAPFLAEKWRGSDLHARGDVPAALWEQIRQEDARPKREGVHPQLHFTPDAGWINDPNGLVFHGGWYHLYFQYNPYDTSWNDCHWGHAVSRDLLHWEQKDTVLYPDGDGTVYSGCGLVDRRNEWGLGQDALLFFYTSAGGENRWSQGKPYTQCMAYSVDGGNTLRREPAMRIPNYAKGNRDPKVFYHEDSKAYCMALYFDGNRFGIFRSPDLHTWQLSQEITLETAWECPDLFPLPVEGEDGEKWVFWSADGFYFVGDFDGYGFYPQQVKKSAYLGTVPYAAQTYWGTGERRISLAWLRTRPQQKRYTGAMSLPHDLCLCRRDGEYRLRLIPSEEIEASLQPAETYEFTSSGVLLRQGEELAWQIKLRWRPGAVGATELKVGEALIRFDVNEKEAMVGEERFAFSEQEGVRLIVDGNILELSADHDLIYLAAEIAQDMEPVGVRIQTDPACPVNIELRRSKTHGKEDGIDNGNP</sequence>
<dbReference type="PANTHER" id="PTHR42800:SF1">
    <property type="entry name" value="EXOINULINASE INUD (AFU_ORTHOLOGUE AFUA_5G00480)"/>
    <property type="match status" value="1"/>
</dbReference>
<evidence type="ECO:0000256" key="2">
    <source>
        <dbReference type="ARBA" id="ARBA00022801"/>
    </source>
</evidence>
<dbReference type="SUPFAM" id="SSF75005">
    <property type="entry name" value="Arabinanase/levansucrase/invertase"/>
    <property type="match status" value="1"/>
</dbReference>
<evidence type="ECO:0000256" key="3">
    <source>
        <dbReference type="ARBA" id="ARBA00023295"/>
    </source>
</evidence>
<protein>
    <submittedName>
        <fullName evidence="5">Glycoside hydrolase family 32 protein</fullName>
    </submittedName>
</protein>
<accession>A0A926DNE2</accession>
<evidence type="ECO:0000313" key="6">
    <source>
        <dbReference type="Proteomes" id="UP000657006"/>
    </source>
</evidence>
<evidence type="ECO:0000256" key="1">
    <source>
        <dbReference type="ARBA" id="ARBA00009902"/>
    </source>
</evidence>
<dbReference type="GO" id="GO:0005987">
    <property type="term" value="P:sucrose catabolic process"/>
    <property type="evidence" value="ECO:0007669"/>
    <property type="project" value="TreeGrafter"/>
</dbReference>
<dbReference type="Proteomes" id="UP000657006">
    <property type="component" value="Unassembled WGS sequence"/>
</dbReference>
<dbReference type="EMBL" id="JACRSQ010000001">
    <property type="protein sequence ID" value="MBC8542183.1"/>
    <property type="molecule type" value="Genomic_DNA"/>
</dbReference>
<comment type="caution">
    <text evidence="5">The sequence shown here is derived from an EMBL/GenBank/DDBJ whole genome shotgun (WGS) entry which is preliminary data.</text>
</comment>
<dbReference type="PANTHER" id="PTHR42800">
    <property type="entry name" value="EXOINULINASE INUD (AFU_ORTHOLOGUE AFUA_5G00480)"/>
    <property type="match status" value="1"/>
</dbReference>
<dbReference type="Gene3D" id="2.115.10.20">
    <property type="entry name" value="Glycosyl hydrolase domain, family 43"/>
    <property type="match status" value="1"/>
</dbReference>
<dbReference type="GO" id="GO:0005737">
    <property type="term" value="C:cytoplasm"/>
    <property type="evidence" value="ECO:0007669"/>
    <property type="project" value="TreeGrafter"/>
</dbReference>
<reference evidence="5" key="1">
    <citation type="submission" date="2020-08" db="EMBL/GenBank/DDBJ databases">
        <title>Genome public.</title>
        <authorList>
            <person name="Liu C."/>
            <person name="Sun Q."/>
        </authorList>
    </citation>
    <scope>NUCLEOTIDE SEQUENCE</scope>
    <source>
        <strain evidence="5">NSJ-32</strain>
    </source>
</reference>
<keyword evidence="3" id="KW-0326">Glycosidase</keyword>
<dbReference type="InterPro" id="IPR013148">
    <property type="entry name" value="Glyco_hydro_32_N"/>
</dbReference>
<name>A0A926DNE2_9FIRM</name>
<dbReference type="InterPro" id="IPR018053">
    <property type="entry name" value="Glyco_hydro_32_AS"/>
</dbReference>
<dbReference type="RefSeq" id="WP_177715403.1">
    <property type="nucleotide sequence ID" value="NZ_JACRSQ010000001.1"/>
</dbReference>
<dbReference type="InterPro" id="IPR023296">
    <property type="entry name" value="Glyco_hydro_beta-prop_sf"/>
</dbReference>
<proteinExistence type="inferred from homology"/>
<dbReference type="Pfam" id="PF00251">
    <property type="entry name" value="Glyco_hydro_32N"/>
    <property type="match status" value="1"/>
</dbReference>
<gene>
    <name evidence="5" type="ORF">H8730_01280</name>
</gene>
<dbReference type="InterPro" id="IPR001362">
    <property type="entry name" value="Glyco_hydro_32"/>
</dbReference>
<dbReference type="GO" id="GO:0004575">
    <property type="term" value="F:sucrose alpha-glucosidase activity"/>
    <property type="evidence" value="ECO:0007669"/>
    <property type="project" value="TreeGrafter"/>
</dbReference>
<dbReference type="AlphaFoldDB" id="A0A926DNE2"/>
<dbReference type="SMART" id="SM00640">
    <property type="entry name" value="Glyco_32"/>
    <property type="match status" value="1"/>
</dbReference>
<organism evidence="5 6">
    <name type="scientific">Bianquea renquensis</name>
    <dbReference type="NCBI Taxonomy" id="2763661"/>
    <lineage>
        <taxon>Bacteria</taxon>
        <taxon>Bacillati</taxon>
        <taxon>Bacillota</taxon>
        <taxon>Clostridia</taxon>
        <taxon>Eubacteriales</taxon>
        <taxon>Bianqueaceae</taxon>
        <taxon>Bianquea</taxon>
    </lineage>
</organism>
<dbReference type="PROSITE" id="PS00609">
    <property type="entry name" value="GLYCOSYL_HYDROL_F32"/>
    <property type="match status" value="1"/>
</dbReference>